<dbReference type="Proteomes" id="UP000000845">
    <property type="component" value="Plasmid pSTERM01"/>
</dbReference>
<evidence type="ECO:0000256" key="2">
    <source>
        <dbReference type="SAM" id="Phobius"/>
    </source>
</evidence>
<accession>D1AS30</accession>
<dbReference type="RefSeq" id="WP_012863592.1">
    <property type="nucleotide sequence ID" value="NC_013518.1"/>
</dbReference>
<protein>
    <submittedName>
        <fullName evidence="3">Uncharacterized protein</fullName>
    </submittedName>
</protein>
<keyword evidence="4" id="KW-1185">Reference proteome</keyword>
<sequence>MEDKQTLRRKGYVSVEKQKTTGRFWYKTKTFTLRLIGIILLFFIPIGTIIGIILILITLKKDKTKLKYKIISVCPVCNGELYLSSDQNHGIVDQQCDECRTELKINIDNGTISEKYKGKINLHQKEKMNYEVNKDVDLKDLRTLTDDYHDDEEKRKKLEQLEREEILFQRKKEMAEIKSKTPK</sequence>
<feature type="coiled-coil region" evidence="1">
    <location>
        <begin position="141"/>
        <end position="178"/>
    </location>
</feature>
<name>D1AS30_SEBTE</name>
<gene>
    <name evidence="3" type="ORF">Sterm_4188</name>
</gene>
<feature type="transmembrane region" description="Helical" evidence="2">
    <location>
        <begin position="35"/>
        <end position="59"/>
    </location>
</feature>
<keyword evidence="2" id="KW-0812">Transmembrane</keyword>
<evidence type="ECO:0000313" key="4">
    <source>
        <dbReference type="Proteomes" id="UP000000845"/>
    </source>
</evidence>
<reference evidence="3 4" key="1">
    <citation type="journal article" date="2010" name="Stand. Genomic Sci.">
        <title>Complete genome sequence of Sebaldella termitidis type strain (NCTC 11300).</title>
        <authorList>
            <person name="Harmon-Smith M."/>
            <person name="Celia L."/>
            <person name="Chertkov O."/>
            <person name="Lapidus A."/>
            <person name="Copeland A."/>
            <person name="Glavina Del Rio T."/>
            <person name="Nolan M."/>
            <person name="Lucas S."/>
            <person name="Tice H."/>
            <person name="Cheng J.F."/>
            <person name="Han C."/>
            <person name="Detter J.C."/>
            <person name="Bruce D."/>
            <person name="Goodwin L."/>
            <person name="Pitluck S."/>
            <person name="Pati A."/>
            <person name="Liolios K."/>
            <person name="Ivanova N."/>
            <person name="Mavromatis K."/>
            <person name="Mikhailova N."/>
            <person name="Chen A."/>
            <person name="Palaniappan K."/>
            <person name="Land M."/>
            <person name="Hauser L."/>
            <person name="Chang Y.J."/>
            <person name="Jeffries C.D."/>
            <person name="Brettin T."/>
            <person name="Goker M."/>
            <person name="Beck B."/>
            <person name="Bristow J."/>
            <person name="Eisen J.A."/>
            <person name="Markowitz V."/>
            <person name="Hugenholtz P."/>
            <person name="Kyrpides N.C."/>
            <person name="Klenk H.P."/>
            <person name="Chen F."/>
        </authorList>
    </citation>
    <scope>NUCLEOTIDE SEQUENCE [LARGE SCALE GENOMIC DNA]</scope>
    <source>
        <strain evidence="4">ATCC 33386 / NCTC 11300</strain>
        <plasmid evidence="4">Plasmid pSTERM01</plasmid>
    </source>
</reference>
<keyword evidence="3" id="KW-0614">Plasmid</keyword>
<dbReference type="KEGG" id="str:Sterm_4188"/>
<keyword evidence="1" id="KW-0175">Coiled coil</keyword>
<keyword evidence="2" id="KW-1133">Transmembrane helix</keyword>
<evidence type="ECO:0000313" key="3">
    <source>
        <dbReference type="EMBL" id="ACZ11017.1"/>
    </source>
</evidence>
<dbReference type="HOGENOM" id="CLU_1474207_0_0_0"/>
<keyword evidence="2" id="KW-0472">Membrane</keyword>
<dbReference type="AlphaFoldDB" id="D1AS30"/>
<proteinExistence type="predicted"/>
<geneLocation type="plasmid" evidence="3 4">
    <name>pSTERM01</name>
</geneLocation>
<dbReference type="EMBL" id="CP001740">
    <property type="protein sequence ID" value="ACZ11017.1"/>
    <property type="molecule type" value="Genomic_DNA"/>
</dbReference>
<organism evidence="3 4">
    <name type="scientific">Sebaldella termitidis (strain ATCC 33386 / NCTC 11300)</name>
    <dbReference type="NCBI Taxonomy" id="526218"/>
    <lineage>
        <taxon>Bacteria</taxon>
        <taxon>Fusobacteriati</taxon>
        <taxon>Fusobacteriota</taxon>
        <taxon>Fusobacteriia</taxon>
        <taxon>Fusobacteriales</taxon>
        <taxon>Leptotrichiaceae</taxon>
        <taxon>Sebaldella</taxon>
    </lineage>
</organism>
<evidence type="ECO:0000256" key="1">
    <source>
        <dbReference type="SAM" id="Coils"/>
    </source>
</evidence>